<dbReference type="AlphaFoldDB" id="A0A8H4UMX5"/>
<comment type="caution">
    <text evidence="2">The sequence shown here is derived from an EMBL/GenBank/DDBJ whole genome shotgun (WGS) entry which is preliminary data.</text>
</comment>
<reference evidence="2" key="1">
    <citation type="journal article" date="2020" name="BMC Genomics">
        <title>Correction to: Identification and distribution of gene clusters required for synthesis of sphingolipid metabolism inhibitors in diverse species of the filamentous fungus Fusarium.</title>
        <authorList>
            <person name="Kim H.S."/>
            <person name="Lohmar J.M."/>
            <person name="Busman M."/>
            <person name="Brown D.W."/>
            <person name="Naumann T.A."/>
            <person name="Divon H.H."/>
            <person name="Lysoe E."/>
            <person name="Uhlig S."/>
            <person name="Proctor R.H."/>
        </authorList>
    </citation>
    <scope>NUCLEOTIDE SEQUENCE</scope>
    <source>
        <strain evidence="2">NRRL 22465</strain>
    </source>
</reference>
<evidence type="ECO:0000313" key="3">
    <source>
        <dbReference type="Proteomes" id="UP000635477"/>
    </source>
</evidence>
<keyword evidence="3" id="KW-1185">Reference proteome</keyword>
<dbReference type="Proteomes" id="UP000635477">
    <property type="component" value="Unassembled WGS sequence"/>
</dbReference>
<gene>
    <name evidence="2" type="ORF">FZEAL_4124</name>
</gene>
<evidence type="ECO:0000313" key="2">
    <source>
        <dbReference type="EMBL" id="KAF4979696.1"/>
    </source>
</evidence>
<proteinExistence type="predicted"/>
<name>A0A8H4UMX5_9HYPO</name>
<accession>A0A8H4UMX5</accession>
<protein>
    <submittedName>
        <fullName evidence="2">Uncharacterized protein</fullName>
    </submittedName>
</protein>
<dbReference type="EMBL" id="JABEYC010000282">
    <property type="protein sequence ID" value="KAF4979696.1"/>
    <property type="molecule type" value="Genomic_DNA"/>
</dbReference>
<reference evidence="2" key="2">
    <citation type="submission" date="2020-05" db="EMBL/GenBank/DDBJ databases">
        <authorList>
            <person name="Kim H.-S."/>
            <person name="Proctor R.H."/>
            <person name="Brown D.W."/>
        </authorList>
    </citation>
    <scope>NUCLEOTIDE SEQUENCE</scope>
    <source>
        <strain evidence="2">NRRL 22465</strain>
    </source>
</reference>
<feature type="region of interest" description="Disordered" evidence="1">
    <location>
        <begin position="1"/>
        <end position="69"/>
    </location>
</feature>
<sequence length="229" mass="25081">MGNGKRPARTHSDSHLRTRALPPIPSTHTKPAGAECAKSGKGVEMPNQCPRGLGQSPMPTSPTPLTPRPLQTRGVTSIPHASPPALVALALLPFRKALSAWFLNAPEPAQRLTYWLCRGCAATPHPGRPRTKETLRKGNDAITTCAGLRTGCHESRYLGKLPGNVPSINCQPEAIRTIAVVRNWFADLELTTTVRQLLCRHHQLDNPFPRRMLRVNKEKLPELSAILSE</sequence>
<evidence type="ECO:0000256" key="1">
    <source>
        <dbReference type="SAM" id="MobiDB-lite"/>
    </source>
</evidence>
<organism evidence="2 3">
    <name type="scientific">Fusarium zealandicum</name>
    <dbReference type="NCBI Taxonomy" id="1053134"/>
    <lineage>
        <taxon>Eukaryota</taxon>
        <taxon>Fungi</taxon>
        <taxon>Dikarya</taxon>
        <taxon>Ascomycota</taxon>
        <taxon>Pezizomycotina</taxon>
        <taxon>Sordariomycetes</taxon>
        <taxon>Hypocreomycetidae</taxon>
        <taxon>Hypocreales</taxon>
        <taxon>Nectriaceae</taxon>
        <taxon>Fusarium</taxon>
        <taxon>Fusarium staphyleae species complex</taxon>
    </lineage>
</organism>